<evidence type="ECO:0000256" key="1">
    <source>
        <dbReference type="ARBA" id="ARBA00006252"/>
    </source>
</evidence>
<sequence length="193" mass="21626">MNNLVIFAHPNEESFGKAMVDSVVKASEEKGAQVRVRNLYQIGFDPILKSEDFAAFQSGKIPKDIAAEQEHIKWADVITFVYPVWWTSLPAILKGYVDRVFSYGFAYEYVDGAPNGLLRGKKGLIFSTTGTPDAIYSENGMHNSIKQTTDQGIFNFTGIEEVVHTFFGAVPHVNEEVRKGYLQEVEEVVNQNL</sequence>
<dbReference type="InterPro" id="IPR029039">
    <property type="entry name" value="Flavoprotein-like_sf"/>
</dbReference>
<feature type="domain" description="Flavodoxin-like fold" evidence="3">
    <location>
        <begin position="1"/>
        <end position="187"/>
    </location>
</feature>
<organism evidence="4 5">
    <name type="scientific">Clostridium pasteurianum BC1</name>
    <dbReference type="NCBI Taxonomy" id="86416"/>
    <lineage>
        <taxon>Bacteria</taxon>
        <taxon>Bacillati</taxon>
        <taxon>Bacillota</taxon>
        <taxon>Clostridia</taxon>
        <taxon>Eubacteriales</taxon>
        <taxon>Clostridiaceae</taxon>
        <taxon>Clostridium</taxon>
    </lineage>
</organism>
<gene>
    <name evidence="4" type="ORF">Clopa_4724</name>
</gene>
<evidence type="ECO:0000313" key="4">
    <source>
        <dbReference type="EMBL" id="AGK99411.1"/>
    </source>
</evidence>
<dbReference type="PANTHER" id="PTHR10204">
    <property type="entry name" value="NAD P H OXIDOREDUCTASE-RELATED"/>
    <property type="match status" value="1"/>
</dbReference>
<dbReference type="Pfam" id="PF02525">
    <property type="entry name" value="Flavodoxin_2"/>
    <property type="match status" value="1"/>
</dbReference>
<dbReference type="HOGENOM" id="CLU_058643_1_0_9"/>
<dbReference type="KEGG" id="cpas:Clopa_4724"/>
<name>R4KCK3_CLOPA</name>
<dbReference type="Gene3D" id="3.40.50.360">
    <property type="match status" value="1"/>
</dbReference>
<dbReference type="PATRIC" id="fig|86416.3.peg.4716"/>
<dbReference type="STRING" id="86416.Clopa_4724"/>
<dbReference type="SUPFAM" id="SSF52218">
    <property type="entry name" value="Flavoproteins"/>
    <property type="match status" value="1"/>
</dbReference>
<dbReference type="Proteomes" id="UP000013523">
    <property type="component" value="Chromosome"/>
</dbReference>
<dbReference type="eggNOG" id="COG2249">
    <property type="taxonomic scope" value="Bacteria"/>
</dbReference>
<keyword evidence="5" id="KW-1185">Reference proteome</keyword>
<evidence type="ECO:0000256" key="2">
    <source>
        <dbReference type="ARBA" id="ARBA00023002"/>
    </source>
</evidence>
<accession>R4KCK3</accession>
<dbReference type="RefSeq" id="WP_015617680.1">
    <property type="nucleotide sequence ID" value="NC_021182.1"/>
</dbReference>
<dbReference type="AlphaFoldDB" id="R4KCK3"/>
<protein>
    <submittedName>
        <fullName evidence="4">Putative NADPH-quinone reductase (Modulator of drug activity B)</fullName>
    </submittedName>
</protein>
<keyword evidence="2" id="KW-0560">Oxidoreductase</keyword>
<dbReference type="EMBL" id="CP003261">
    <property type="protein sequence ID" value="AGK99411.1"/>
    <property type="molecule type" value="Genomic_DNA"/>
</dbReference>
<dbReference type="InterPro" id="IPR003680">
    <property type="entry name" value="Flavodoxin_fold"/>
</dbReference>
<dbReference type="GO" id="GO:0003955">
    <property type="term" value="F:NAD(P)H dehydrogenase (quinone) activity"/>
    <property type="evidence" value="ECO:0007669"/>
    <property type="project" value="TreeGrafter"/>
</dbReference>
<dbReference type="PANTHER" id="PTHR10204:SF34">
    <property type="entry name" value="NAD(P)H DEHYDROGENASE [QUINONE] 1 ISOFORM 1"/>
    <property type="match status" value="1"/>
</dbReference>
<dbReference type="InterPro" id="IPR051545">
    <property type="entry name" value="NAD(P)H_dehydrogenase_qn"/>
</dbReference>
<evidence type="ECO:0000313" key="5">
    <source>
        <dbReference type="Proteomes" id="UP000013523"/>
    </source>
</evidence>
<proteinExistence type="inferred from homology"/>
<reference evidence="4 5" key="1">
    <citation type="submission" date="2012-01" db="EMBL/GenBank/DDBJ databases">
        <title>Complete sequence of chromosome of Clostridium pasteurianum BC1.</title>
        <authorList>
            <consortium name="US DOE Joint Genome Institute"/>
            <person name="Lucas S."/>
            <person name="Han J."/>
            <person name="Lapidus A."/>
            <person name="Cheng J.-F."/>
            <person name="Goodwin L."/>
            <person name="Pitluck S."/>
            <person name="Peters L."/>
            <person name="Mikhailova N."/>
            <person name="Teshima H."/>
            <person name="Detter J.C."/>
            <person name="Han C."/>
            <person name="Tapia R."/>
            <person name="Land M."/>
            <person name="Hauser L."/>
            <person name="Kyrpides N."/>
            <person name="Ivanova N."/>
            <person name="Pagani I."/>
            <person name="Dunn J."/>
            <person name="Taghavi S."/>
            <person name="Francis A."/>
            <person name="van der Lelie D."/>
            <person name="Woyke T."/>
        </authorList>
    </citation>
    <scope>NUCLEOTIDE SEQUENCE [LARGE SCALE GENOMIC DNA]</scope>
    <source>
        <strain evidence="4 5">BC1</strain>
    </source>
</reference>
<dbReference type="OrthoDB" id="9805976at2"/>
<dbReference type="GO" id="GO:0005829">
    <property type="term" value="C:cytosol"/>
    <property type="evidence" value="ECO:0007669"/>
    <property type="project" value="TreeGrafter"/>
</dbReference>
<comment type="similarity">
    <text evidence="1">Belongs to the NAD(P)H dehydrogenase (quinone) family.</text>
</comment>
<evidence type="ECO:0000259" key="3">
    <source>
        <dbReference type="Pfam" id="PF02525"/>
    </source>
</evidence>